<accession>A0A2T1E9T3</accession>
<proteinExistence type="predicted"/>
<dbReference type="RefSeq" id="WP_106256439.1">
    <property type="nucleotide sequence ID" value="NZ_CAWNSW010000155.1"/>
</dbReference>
<comment type="caution">
    <text evidence="1">The sequence shown here is derived from an EMBL/GenBank/DDBJ whole genome shotgun (WGS) entry which is preliminary data.</text>
</comment>
<reference evidence="1 2" key="2">
    <citation type="submission" date="2018-03" db="EMBL/GenBank/DDBJ databases">
        <title>The ancient ancestry and fast evolution of plastids.</title>
        <authorList>
            <person name="Moore K.R."/>
            <person name="Magnabosco C."/>
            <person name="Momper L."/>
            <person name="Gold D.A."/>
            <person name="Bosak T."/>
            <person name="Fournier G.P."/>
        </authorList>
    </citation>
    <scope>NUCLEOTIDE SEQUENCE [LARGE SCALE GENOMIC DNA]</scope>
    <source>
        <strain evidence="1 2">ULC18</strain>
    </source>
</reference>
<dbReference type="SUPFAM" id="SSF47240">
    <property type="entry name" value="Ferritin-like"/>
    <property type="match status" value="1"/>
</dbReference>
<dbReference type="EMBL" id="PVWK01000062">
    <property type="protein sequence ID" value="PSB29445.1"/>
    <property type="molecule type" value="Genomic_DNA"/>
</dbReference>
<dbReference type="InterPro" id="IPR009078">
    <property type="entry name" value="Ferritin-like_SF"/>
</dbReference>
<keyword evidence="2" id="KW-1185">Reference proteome</keyword>
<evidence type="ECO:0008006" key="3">
    <source>
        <dbReference type="Google" id="ProtNLM"/>
    </source>
</evidence>
<gene>
    <name evidence="1" type="ORF">C7B82_11550</name>
</gene>
<organism evidence="1 2">
    <name type="scientific">Stenomitos frigidus ULC18</name>
    <dbReference type="NCBI Taxonomy" id="2107698"/>
    <lineage>
        <taxon>Bacteria</taxon>
        <taxon>Bacillati</taxon>
        <taxon>Cyanobacteriota</taxon>
        <taxon>Cyanophyceae</taxon>
        <taxon>Leptolyngbyales</taxon>
        <taxon>Leptolyngbyaceae</taxon>
        <taxon>Stenomitos</taxon>
    </lineage>
</organism>
<evidence type="ECO:0000313" key="1">
    <source>
        <dbReference type="EMBL" id="PSB29445.1"/>
    </source>
</evidence>
<protein>
    <recommendedName>
        <fullName evidence="3">Ferritin-like domain-containing protein</fullName>
    </recommendedName>
</protein>
<reference evidence="2" key="1">
    <citation type="submission" date="2018-02" db="EMBL/GenBank/DDBJ databases">
        <authorList>
            <person name="Moore K."/>
            <person name="Momper L."/>
        </authorList>
    </citation>
    <scope>NUCLEOTIDE SEQUENCE [LARGE SCALE GENOMIC DNA]</scope>
    <source>
        <strain evidence="2">ULC18</strain>
    </source>
</reference>
<sequence length="287" mass="32465">MKIGSDAHKQLFCQSFMDSYQDYEPEKLPWPKLDAAALERLRGIPFWQEALRVERQAGVMVTAFAETVSDPDIRAAIALQAKEETRHGRLLEFLINHYDVKIAEPPAPVVPDNIEQEFIDFGFGECLDSYFAFGMFGLARETNYFPEALFTIFDPILHEEARHIVFFTNWVSYLQVQQGRGFTPLRGAYSGWHYGRALLHLAQIFGKAGDGTGEVFTATGAGTFVDNLTPDRVFSACLRENAQRMSVFDDRLLQPRLLPRLSAIAQSTLRLLPRRQPTQANISVSES</sequence>
<dbReference type="OrthoDB" id="529857at2"/>
<evidence type="ECO:0000313" key="2">
    <source>
        <dbReference type="Proteomes" id="UP000239576"/>
    </source>
</evidence>
<dbReference type="AlphaFoldDB" id="A0A2T1E9T3"/>
<dbReference type="Proteomes" id="UP000239576">
    <property type="component" value="Unassembled WGS sequence"/>
</dbReference>
<dbReference type="CDD" id="cd00657">
    <property type="entry name" value="Ferritin_like"/>
    <property type="match status" value="1"/>
</dbReference>
<name>A0A2T1E9T3_9CYAN</name>